<name>A0AAV7U7Z9_PLEWA</name>
<sequence>MKLTTPREGVIAEAGLKQDAPPKQEMKDPTSISRKHSRNKRQSWERASAGPATKAPRRICSKLHVANAENNAELIKKNNVGSLKEAETRRCVYGYVTTWDCSEHTVGCMPFFLFEYHRMLDKE</sequence>
<keyword evidence="3" id="KW-1185">Reference proteome</keyword>
<dbReference type="Proteomes" id="UP001066276">
    <property type="component" value="Chromosome 3_1"/>
</dbReference>
<evidence type="ECO:0000313" key="3">
    <source>
        <dbReference type="Proteomes" id="UP001066276"/>
    </source>
</evidence>
<gene>
    <name evidence="2" type="ORF">NDU88_001988</name>
</gene>
<dbReference type="AlphaFoldDB" id="A0AAV7U7Z9"/>
<dbReference type="EMBL" id="JANPWB010000005">
    <property type="protein sequence ID" value="KAJ1185194.1"/>
    <property type="molecule type" value="Genomic_DNA"/>
</dbReference>
<feature type="region of interest" description="Disordered" evidence="1">
    <location>
        <begin position="1"/>
        <end position="58"/>
    </location>
</feature>
<protein>
    <submittedName>
        <fullName evidence="2">Uncharacterized protein</fullName>
    </submittedName>
</protein>
<comment type="caution">
    <text evidence="2">The sequence shown here is derived from an EMBL/GenBank/DDBJ whole genome shotgun (WGS) entry which is preliminary data.</text>
</comment>
<reference evidence="2" key="1">
    <citation type="journal article" date="2022" name="bioRxiv">
        <title>Sequencing and chromosome-scale assembly of the giantPleurodeles waltlgenome.</title>
        <authorList>
            <person name="Brown T."/>
            <person name="Elewa A."/>
            <person name="Iarovenko S."/>
            <person name="Subramanian E."/>
            <person name="Araus A.J."/>
            <person name="Petzold A."/>
            <person name="Susuki M."/>
            <person name="Suzuki K.-i.T."/>
            <person name="Hayashi T."/>
            <person name="Toyoda A."/>
            <person name="Oliveira C."/>
            <person name="Osipova E."/>
            <person name="Leigh N.D."/>
            <person name="Simon A."/>
            <person name="Yun M.H."/>
        </authorList>
    </citation>
    <scope>NUCLEOTIDE SEQUENCE</scope>
    <source>
        <strain evidence="2">20211129_DDA</strain>
        <tissue evidence="2">Liver</tissue>
    </source>
</reference>
<proteinExistence type="predicted"/>
<accession>A0AAV7U7Z9</accession>
<organism evidence="2 3">
    <name type="scientific">Pleurodeles waltl</name>
    <name type="common">Iberian ribbed newt</name>
    <dbReference type="NCBI Taxonomy" id="8319"/>
    <lineage>
        <taxon>Eukaryota</taxon>
        <taxon>Metazoa</taxon>
        <taxon>Chordata</taxon>
        <taxon>Craniata</taxon>
        <taxon>Vertebrata</taxon>
        <taxon>Euteleostomi</taxon>
        <taxon>Amphibia</taxon>
        <taxon>Batrachia</taxon>
        <taxon>Caudata</taxon>
        <taxon>Salamandroidea</taxon>
        <taxon>Salamandridae</taxon>
        <taxon>Pleurodelinae</taxon>
        <taxon>Pleurodeles</taxon>
    </lineage>
</organism>
<evidence type="ECO:0000256" key="1">
    <source>
        <dbReference type="SAM" id="MobiDB-lite"/>
    </source>
</evidence>
<evidence type="ECO:0000313" key="2">
    <source>
        <dbReference type="EMBL" id="KAJ1185194.1"/>
    </source>
</evidence>